<dbReference type="EC" id="2.7.11.1" evidence="13"/>
<sequence>MGLGKHLKSRAVFYLGTTMDALATVVFIFSYVFFLLRISTAVDTITVNQYIRDGETITSAGGTFELGFFSPGDSKNRYLGIWYKKVAPRTVVWVANRESPLTDSSGVLKVTQQGILVVINGTNGILWNSNSSRSAQDPKAQLLESGNLVMRNGNDGDPENFLWQSFDYPCDTLLPGMKRGRNRVTGLDRYLSSWKSADDPSKGNFTYGMDLSGFPQLFLRNGLAVKFRAGPWNGVRFSGIPQLTNNSVYTFDYVSNEKEIYFIYSLVNSSVIMRAVLTPDGYSRRFTWTDQKNEWTLYSTSQRDDCDNYAICGVNGICKINQSPNCECMKGFRPKFQSNWDMAYWSDGCVRSTPLDCQKGDGFVKYSGVKLPDTRSSWFNESMNLKECASLCLSNCSCTAYANSDIRGGGSGCLLWFGDLIDIRDFTQNGQEFYVRMAAADLDALSSLNSSSKKKKKQVIVISISITGIVLLSLVLTLYVLKKRKRQLKRRGYMDHNTEEGETNEGQKHLEIPLFDLDTLLNATNNFSSDNKLGEGGFGPVYKGILQEGQEIAVKMMLKTSRQGLEEFKNEVESIAKLQHRNLVKLLGCCIHGRERMLIYEYLPNKSLDFFIFDQMRSMVLDWPKRFHIINGIARGLLYLHQDSRLRIIHRDLKAENILLDNEMSPKISDFGIARSFGGNETEANTTRVAGTLGYMSPEYASEGLYSTKSDVFSFGVLVLEIVSGKRNRGFNNPDHELNLLGHAWTLFIEDRSSEFIDAAMGNTCNLSEVLRSINLGLLCVQRFPEDRPNMQFVVLMLSSEGALPQPKEPCFFTDRNMMEANSTSSTQPYITMLEAR</sequence>
<dbReference type="InterPro" id="IPR024171">
    <property type="entry name" value="SRK-like_kinase"/>
</dbReference>
<dbReference type="InterPro" id="IPR000858">
    <property type="entry name" value="S_locus_glycoprot_dom"/>
</dbReference>
<dbReference type="EMBL" id="JARBHA010000019">
    <property type="protein sequence ID" value="KAJ9671886.1"/>
    <property type="molecule type" value="Genomic_DNA"/>
</dbReference>
<dbReference type="SMART" id="SM00108">
    <property type="entry name" value="B_lectin"/>
    <property type="match status" value="1"/>
</dbReference>
<dbReference type="CDD" id="cd01098">
    <property type="entry name" value="PAN_AP_plant"/>
    <property type="match status" value="1"/>
</dbReference>
<comment type="catalytic activity">
    <reaction evidence="12 13">
        <text>L-seryl-[protein] + ATP = O-phospho-L-seryl-[protein] + ADP + H(+)</text>
        <dbReference type="Rhea" id="RHEA:17989"/>
        <dbReference type="Rhea" id="RHEA-COMP:9863"/>
        <dbReference type="Rhea" id="RHEA-COMP:11604"/>
        <dbReference type="ChEBI" id="CHEBI:15378"/>
        <dbReference type="ChEBI" id="CHEBI:29999"/>
        <dbReference type="ChEBI" id="CHEBI:30616"/>
        <dbReference type="ChEBI" id="CHEBI:83421"/>
        <dbReference type="ChEBI" id="CHEBI:456216"/>
        <dbReference type="EC" id="2.7.11.1"/>
    </reaction>
</comment>
<keyword evidence="10" id="KW-0325">Glycoprotein</keyword>
<evidence type="ECO:0000313" key="19">
    <source>
        <dbReference type="Proteomes" id="UP001168098"/>
    </source>
</evidence>
<comment type="catalytic activity">
    <reaction evidence="11 13">
        <text>L-threonyl-[protein] + ATP = O-phospho-L-threonyl-[protein] + ADP + H(+)</text>
        <dbReference type="Rhea" id="RHEA:46608"/>
        <dbReference type="Rhea" id="RHEA-COMP:11060"/>
        <dbReference type="Rhea" id="RHEA-COMP:11605"/>
        <dbReference type="ChEBI" id="CHEBI:15378"/>
        <dbReference type="ChEBI" id="CHEBI:30013"/>
        <dbReference type="ChEBI" id="CHEBI:30616"/>
        <dbReference type="ChEBI" id="CHEBI:61977"/>
        <dbReference type="ChEBI" id="CHEBI:456216"/>
        <dbReference type="EC" id="2.7.11.1"/>
    </reaction>
</comment>
<organism evidence="18 19">
    <name type="scientific">Vitis rotundifolia</name>
    <name type="common">Muscadine grape</name>
    <dbReference type="NCBI Taxonomy" id="103349"/>
    <lineage>
        <taxon>Eukaryota</taxon>
        <taxon>Viridiplantae</taxon>
        <taxon>Streptophyta</taxon>
        <taxon>Embryophyta</taxon>
        <taxon>Tracheophyta</taxon>
        <taxon>Spermatophyta</taxon>
        <taxon>Magnoliopsida</taxon>
        <taxon>eudicotyledons</taxon>
        <taxon>Gunneridae</taxon>
        <taxon>Pentapetalae</taxon>
        <taxon>rosids</taxon>
        <taxon>Vitales</taxon>
        <taxon>Vitaceae</taxon>
        <taxon>Viteae</taxon>
        <taxon>Vitis</taxon>
    </lineage>
</organism>
<evidence type="ECO:0000256" key="6">
    <source>
        <dbReference type="ARBA" id="ARBA00022777"/>
    </source>
</evidence>
<proteinExistence type="inferred from homology"/>
<dbReference type="CDD" id="cd00054">
    <property type="entry name" value="EGF_CA"/>
    <property type="match status" value="1"/>
</dbReference>
<dbReference type="SMART" id="SM00220">
    <property type="entry name" value="S_TKc"/>
    <property type="match status" value="1"/>
</dbReference>
<evidence type="ECO:0000256" key="2">
    <source>
        <dbReference type="ARBA" id="ARBA00022553"/>
    </source>
</evidence>
<dbReference type="SUPFAM" id="SSF56112">
    <property type="entry name" value="Protein kinase-like (PK-like)"/>
    <property type="match status" value="1"/>
</dbReference>
<evidence type="ECO:0000256" key="3">
    <source>
        <dbReference type="ARBA" id="ARBA00022679"/>
    </source>
</evidence>
<keyword evidence="7 13" id="KW-0067">ATP-binding</keyword>
<evidence type="ECO:0000256" key="11">
    <source>
        <dbReference type="ARBA" id="ARBA00047899"/>
    </source>
</evidence>
<dbReference type="PROSITE" id="PS50927">
    <property type="entry name" value="BULB_LECTIN"/>
    <property type="match status" value="1"/>
</dbReference>
<dbReference type="Gene3D" id="3.30.200.20">
    <property type="entry name" value="Phosphorylase Kinase, domain 1"/>
    <property type="match status" value="1"/>
</dbReference>
<dbReference type="GO" id="GO:0005524">
    <property type="term" value="F:ATP binding"/>
    <property type="evidence" value="ECO:0007669"/>
    <property type="project" value="UniProtKB-KW"/>
</dbReference>
<dbReference type="InterPro" id="IPR011009">
    <property type="entry name" value="Kinase-like_dom_sf"/>
</dbReference>
<evidence type="ECO:0000256" key="5">
    <source>
        <dbReference type="ARBA" id="ARBA00022741"/>
    </source>
</evidence>
<dbReference type="Gene3D" id="1.10.510.10">
    <property type="entry name" value="Transferase(Phosphotransferase) domain 1"/>
    <property type="match status" value="1"/>
</dbReference>
<keyword evidence="2" id="KW-0597">Phosphoprotein</keyword>
<dbReference type="GO" id="GO:0004674">
    <property type="term" value="F:protein serine/threonine kinase activity"/>
    <property type="evidence" value="ECO:0007669"/>
    <property type="project" value="UniProtKB-KW"/>
</dbReference>
<dbReference type="PROSITE" id="PS00108">
    <property type="entry name" value="PROTEIN_KINASE_ST"/>
    <property type="match status" value="1"/>
</dbReference>
<evidence type="ECO:0000256" key="12">
    <source>
        <dbReference type="ARBA" id="ARBA00048679"/>
    </source>
</evidence>
<dbReference type="InterPro" id="IPR001245">
    <property type="entry name" value="Ser-Thr/Tyr_kinase_cat_dom"/>
</dbReference>
<dbReference type="InterPro" id="IPR008271">
    <property type="entry name" value="Ser/Thr_kinase_AS"/>
</dbReference>
<dbReference type="Pfam" id="PF08276">
    <property type="entry name" value="PAN_2"/>
    <property type="match status" value="1"/>
</dbReference>
<feature type="transmembrane region" description="Helical" evidence="14">
    <location>
        <begin position="12"/>
        <end position="36"/>
    </location>
</feature>
<dbReference type="Pfam" id="PF01453">
    <property type="entry name" value="B_lectin"/>
    <property type="match status" value="1"/>
</dbReference>
<dbReference type="InterPro" id="IPR001480">
    <property type="entry name" value="Bulb-type_lectin_dom"/>
</dbReference>
<feature type="domain" description="Protein kinase" evidence="15">
    <location>
        <begin position="527"/>
        <end position="812"/>
    </location>
</feature>
<dbReference type="FunFam" id="3.50.4.10:FF:000002">
    <property type="entry name" value="G-type lectin S-receptor-like serine/threonine-protein kinase"/>
    <property type="match status" value="1"/>
</dbReference>
<dbReference type="Pfam" id="PF00954">
    <property type="entry name" value="S_locus_glycop"/>
    <property type="match status" value="1"/>
</dbReference>
<evidence type="ECO:0000256" key="10">
    <source>
        <dbReference type="ARBA" id="ARBA00023180"/>
    </source>
</evidence>
<comment type="caution">
    <text evidence="18">The sequence shown here is derived from an EMBL/GenBank/DDBJ whole genome shotgun (WGS) entry which is preliminary data.</text>
</comment>
<keyword evidence="14" id="KW-0472">Membrane</keyword>
<evidence type="ECO:0000259" key="17">
    <source>
        <dbReference type="PROSITE" id="PS50948"/>
    </source>
</evidence>
<evidence type="ECO:0000256" key="8">
    <source>
        <dbReference type="ARBA" id="ARBA00023157"/>
    </source>
</evidence>
<evidence type="ECO:0000256" key="9">
    <source>
        <dbReference type="ARBA" id="ARBA00023170"/>
    </source>
</evidence>
<dbReference type="SUPFAM" id="SSF51110">
    <property type="entry name" value="alpha-D-mannose-specific plant lectins"/>
    <property type="match status" value="1"/>
</dbReference>
<keyword evidence="14" id="KW-0812">Transmembrane</keyword>
<dbReference type="FunFam" id="2.90.10.10:FF:000004">
    <property type="entry name" value="G-type lectin S-receptor-like serine/threonine-protein kinase"/>
    <property type="match status" value="1"/>
</dbReference>
<feature type="domain" description="Apple" evidence="17">
    <location>
        <begin position="357"/>
        <end position="438"/>
    </location>
</feature>
<dbReference type="PIRSF" id="PIRSF000641">
    <property type="entry name" value="SRK"/>
    <property type="match status" value="1"/>
</dbReference>
<dbReference type="PANTHER" id="PTHR32444">
    <property type="entry name" value="BULB-TYPE LECTIN DOMAIN-CONTAINING PROTEIN"/>
    <property type="match status" value="1"/>
</dbReference>
<dbReference type="Proteomes" id="UP001168098">
    <property type="component" value="Unassembled WGS sequence"/>
</dbReference>
<dbReference type="InterPro" id="IPR000719">
    <property type="entry name" value="Prot_kinase_dom"/>
</dbReference>
<feature type="transmembrane region" description="Helical" evidence="14">
    <location>
        <begin position="459"/>
        <end position="481"/>
    </location>
</feature>
<evidence type="ECO:0000313" key="18">
    <source>
        <dbReference type="EMBL" id="KAJ9671886.1"/>
    </source>
</evidence>
<dbReference type="InterPro" id="IPR003609">
    <property type="entry name" value="Pan_app"/>
</dbReference>
<keyword evidence="1 13" id="KW-0723">Serine/threonine-protein kinase</keyword>
<dbReference type="FunFam" id="1.10.510.10:FF:000060">
    <property type="entry name" value="G-type lectin S-receptor-like serine/threonine-protein kinase"/>
    <property type="match status" value="1"/>
</dbReference>
<dbReference type="PROSITE" id="PS50011">
    <property type="entry name" value="PROTEIN_KINASE_DOM"/>
    <property type="match status" value="1"/>
</dbReference>
<dbReference type="PANTHER" id="PTHR32444:SF183">
    <property type="entry name" value="APPLE DOMAIN-CONTAINING PROTEIN"/>
    <property type="match status" value="1"/>
</dbReference>
<evidence type="ECO:0000256" key="1">
    <source>
        <dbReference type="ARBA" id="ARBA00022527"/>
    </source>
</evidence>
<keyword evidence="5 13" id="KW-0547">Nucleotide-binding</keyword>
<keyword evidence="9" id="KW-0675">Receptor</keyword>
<evidence type="ECO:0000256" key="13">
    <source>
        <dbReference type="PIRNR" id="PIRNR000641"/>
    </source>
</evidence>
<dbReference type="SMART" id="SM00473">
    <property type="entry name" value="PAN_AP"/>
    <property type="match status" value="1"/>
</dbReference>
<keyword evidence="4" id="KW-0732">Signal</keyword>
<gene>
    <name evidence="18" type="ORF">PVL29_025523</name>
</gene>
<dbReference type="Gene3D" id="3.50.4.10">
    <property type="entry name" value="Hepatocyte Growth Factor"/>
    <property type="match status" value="1"/>
</dbReference>
<accession>A0AA38YK38</accession>
<evidence type="ECO:0000259" key="16">
    <source>
        <dbReference type="PROSITE" id="PS50927"/>
    </source>
</evidence>
<dbReference type="InterPro" id="IPR036426">
    <property type="entry name" value="Bulb-type_lectin_dom_sf"/>
</dbReference>
<dbReference type="CDD" id="cd00028">
    <property type="entry name" value="B_lectin"/>
    <property type="match status" value="1"/>
</dbReference>
<dbReference type="FunFam" id="3.30.200.20:FF:000195">
    <property type="entry name" value="G-type lectin S-receptor-like serine/threonine-protein kinase"/>
    <property type="match status" value="1"/>
</dbReference>
<feature type="domain" description="Bulb-type lectin" evidence="16">
    <location>
        <begin position="42"/>
        <end position="163"/>
    </location>
</feature>
<dbReference type="GO" id="GO:0048544">
    <property type="term" value="P:recognition of pollen"/>
    <property type="evidence" value="ECO:0007669"/>
    <property type="project" value="InterPro"/>
</dbReference>
<dbReference type="Gene3D" id="2.90.10.10">
    <property type="entry name" value="Bulb-type lectin domain"/>
    <property type="match status" value="1"/>
</dbReference>
<keyword evidence="19" id="KW-1185">Reference proteome</keyword>
<keyword evidence="3 13" id="KW-0808">Transferase</keyword>
<evidence type="ECO:0000256" key="7">
    <source>
        <dbReference type="ARBA" id="ARBA00022840"/>
    </source>
</evidence>
<reference evidence="18 19" key="1">
    <citation type="journal article" date="2023" name="BMC Biotechnol.">
        <title>Vitis rotundifolia cv Carlos genome sequencing.</title>
        <authorList>
            <person name="Huff M."/>
            <person name="Hulse-Kemp A."/>
            <person name="Scheffler B."/>
            <person name="Youngblood R."/>
            <person name="Simpson S."/>
            <person name="Babiker E."/>
            <person name="Staton M."/>
        </authorList>
    </citation>
    <scope>NUCLEOTIDE SEQUENCE [LARGE SCALE GENOMIC DNA]</scope>
    <source>
        <tissue evidence="18">Leaf</tissue>
    </source>
</reference>
<keyword evidence="8" id="KW-1015">Disulfide bond</keyword>
<name>A0AA38YK38_VITRO</name>
<evidence type="ECO:0000259" key="15">
    <source>
        <dbReference type="PROSITE" id="PS50011"/>
    </source>
</evidence>
<dbReference type="Pfam" id="PF07714">
    <property type="entry name" value="PK_Tyr_Ser-Thr"/>
    <property type="match status" value="1"/>
</dbReference>
<dbReference type="CDD" id="cd14066">
    <property type="entry name" value="STKc_IRAK"/>
    <property type="match status" value="1"/>
</dbReference>
<evidence type="ECO:0000256" key="14">
    <source>
        <dbReference type="SAM" id="Phobius"/>
    </source>
</evidence>
<keyword evidence="14" id="KW-1133">Transmembrane helix</keyword>
<keyword evidence="6 13" id="KW-0418">Kinase</keyword>
<protein>
    <recommendedName>
        <fullName evidence="13">Receptor-like serine/threonine-protein kinase</fullName>
        <ecNumber evidence="13">2.7.11.1</ecNumber>
    </recommendedName>
</protein>
<dbReference type="AlphaFoldDB" id="A0AA38YK38"/>
<evidence type="ECO:0000256" key="4">
    <source>
        <dbReference type="ARBA" id="ARBA00022729"/>
    </source>
</evidence>
<dbReference type="PROSITE" id="PS50948">
    <property type="entry name" value="PAN"/>
    <property type="match status" value="1"/>
</dbReference>
<comment type="similarity">
    <text evidence="13">Belongs to the protein kinase superfamily. Ser/Thr protein kinase family.</text>
</comment>